<sequence length="69" mass="7978">GHCLKNVNLTVIPSTVRKGSHASLWCQYDLEDAPLYSVKWYRGNFEFYRFSPGEKPSTKIFIYPGIHVD</sequence>
<accession>A0A6L2PNF5</accession>
<dbReference type="InParanoid" id="A0A6L2PNF5"/>
<organism evidence="1 2">
    <name type="scientific">Coptotermes formosanus</name>
    <name type="common">Formosan subterranean termite</name>
    <dbReference type="NCBI Taxonomy" id="36987"/>
    <lineage>
        <taxon>Eukaryota</taxon>
        <taxon>Metazoa</taxon>
        <taxon>Ecdysozoa</taxon>
        <taxon>Arthropoda</taxon>
        <taxon>Hexapoda</taxon>
        <taxon>Insecta</taxon>
        <taxon>Pterygota</taxon>
        <taxon>Neoptera</taxon>
        <taxon>Polyneoptera</taxon>
        <taxon>Dictyoptera</taxon>
        <taxon>Blattodea</taxon>
        <taxon>Blattoidea</taxon>
        <taxon>Termitoidae</taxon>
        <taxon>Rhinotermitidae</taxon>
        <taxon>Coptotermes</taxon>
    </lineage>
</organism>
<dbReference type="Proteomes" id="UP000502823">
    <property type="component" value="Unassembled WGS sequence"/>
</dbReference>
<dbReference type="PANTHER" id="PTHR21261">
    <property type="entry name" value="BEAT PROTEIN"/>
    <property type="match status" value="1"/>
</dbReference>
<dbReference type="InterPro" id="IPR036179">
    <property type="entry name" value="Ig-like_dom_sf"/>
</dbReference>
<keyword evidence="2" id="KW-1185">Reference proteome</keyword>
<proteinExistence type="predicted"/>
<name>A0A6L2PNF5_COPFO</name>
<comment type="caution">
    <text evidence="1">The sequence shown here is derived from an EMBL/GenBank/DDBJ whole genome shotgun (WGS) entry which is preliminary data.</text>
</comment>
<evidence type="ECO:0000313" key="1">
    <source>
        <dbReference type="EMBL" id="GFG32005.1"/>
    </source>
</evidence>
<evidence type="ECO:0000313" key="2">
    <source>
        <dbReference type="Proteomes" id="UP000502823"/>
    </source>
</evidence>
<dbReference type="PANTHER" id="PTHR21261:SF6">
    <property type="entry name" value="BEATEN PATH IIA-RELATED"/>
    <property type="match status" value="1"/>
</dbReference>
<gene>
    <name evidence="1" type="ORF">Cfor_08525</name>
</gene>
<feature type="non-terminal residue" evidence="1">
    <location>
        <position position="1"/>
    </location>
</feature>
<dbReference type="EMBL" id="BLKM01011093">
    <property type="protein sequence ID" value="GFG32005.1"/>
    <property type="molecule type" value="Genomic_DNA"/>
</dbReference>
<dbReference type="AlphaFoldDB" id="A0A6L2PNF5"/>
<dbReference type="Pfam" id="PF13895">
    <property type="entry name" value="Ig_2"/>
    <property type="match status" value="1"/>
</dbReference>
<feature type="non-terminal residue" evidence="1">
    <location>
        <position position="69"/>
    </location>
</feature>
<reference evidence="2" key="1">
    <citation type="submission" date="2020-01" db="EMBL/GenBank/DDBJ databases">
        <title>Draft genome sequence of the Termite Coptotermes fromosanus.</title>
        <authorList>
            <person name="Itakura S."/>
            <person name="Yosikawa Y."/>
            <person name="Umezawa K."/>
        </authorList>
    </citation>
    <scope>NUCLEOTIDE SEQUENCE [LARGE SCALE GENOMIC DNA]</scope>
</reference>
<protein>
    <submittedName>
        <fullName evidence="1">Uncharacterized protein</fullName>
    </submittedName>
</protein>
<dbReference type="OrthoDB" id="6343941at2759"/>
<dbReference type="SUPFAM" id="SSF48726">
    <property type="entry name" value="Immunoglobulin"/>
    <property type="match status" value="1"/>
</dbReference>